<dbReference type="Proteomes" id="UP000254060">
    <property type="component" value="Unassembled WGS sequence"/>
</dbReference>
<evidence type="ECO:0000313" key="2">
    <source>
        <dbReference type="EMBL" id="STO07080.1"/>
    </source>
</evidence>
<dbReference type="PANTHER" id="PTHR39173:SF1">
    <property type="entry name" value="ACETYLTRANSFERASE"/>
    <property type="match status" value="1"/>
</dbReference>
<organism evidence="2 3">
    <name type="scientific">Exiguobacterium aurantiacum</name>
    <dbReference type="NCBI Taxonomy" id="33987"/>
    <lineage>
        <taxon>Bacteria</taxon>
        <taxon>Bacillati</taxon>
        <taxon>Bacillota</taxon>
        <taxon>Bacilli</taxon>
        <taxon>Bacillales</taxon>
        <taxon>Bacillales Family XII. Incertae Sedis</taxon>
        <taxon>Exiguobacterium</taxon>
    </lineage>
</organism>
<dbReference type="AlphaFoldDB" id="A0A377FQH1"/>
<dbReference type="InterPro" id="IPR000182">
    <property type="entry name" value="GNAT_dom"/>
</dbReference>
<proteinExistence type="predicted"/>
<dbReference type="STRING" id="1397694.GCA_000702585_00942"/>
<evidence type="ECO:0000259" key="1">
    <source>
        <dbReference type="PROSITE" id="PS51186"/>
    </source>
</evidence>
<dbReference type="GO" id="GO:0016747">
    <property type="term" value="F:acyltransferase activity, transferring groups other than amino-acyl groups"/>
    <property type="evidence" value="ECO:0007669"/>
    <property type="project" value="InterPro"/>
</dbReference>
<dbReference type="EMBL" id="UGGP01000001">
    <property type="protein sequence ID" value="STO07080.1"/>
    <property type="molecule type" value="Genomic_DNA"/>
</dbReference>
<dbReference type="InterPro" id="IPR016181">
    <property type="entry name" value="Acyl_CoA_acyltransferase"/>
</dbReference>
<dbReference type="OrthoDB" id="9797989at2"/>
<protein>
    <submittedName>
        <fullName evidence="2">Predicted acetyltransferase</fullName>
    </submittedName>
</protein>
<keyword evidence="2" id="KW-0808">Transferase</keyword>
<accession>A0A377FQH1</accession>
<dbReference type="CDD" id="cd04301">
    <property type="entry name" value="NAT_SF"/>
    <property type="match status" value="1"/>
</dbReference>
<name>A0A377FQH1_9BACL</name>
<reference evidence="2 3" key="1">
    <citation type="submission" date="2018-06" db="EMBL/GenBank/DDBJ databases">
        <authorList>
            <consortium name="Pathogen Informatics"/>
            <person name="Doyle S."/>
        </authorList>
    </citation>
    <scope>NUCLEOTIDE SEQUENCE [LARGE SCALE GENOMIC DNA]</scope>
    <source>
        <strain evidence="2 3">NCTC13163</strain>
    </source>
</reference>
<dbReference type="SUPFAM" id="SSF55729">
    <property type="entry name" value="Acyl-CoA N-acyltransferases (Nat)"/>
    <property type="match status" value="1"/>
</dbReference>
<sequence>MLRLVKTSSEQKEQVLALLKEWQEDGSDIVPTTIHKDTSDFDAYVKRLRDAEDREKIEDGWVPSTTYWLTDGKELLGAANIRHELNEHLMNFGGHIGYGIKPSARGRGLATKQLALALEKARALGIERALITCNQTNVASKQVILRNGGVPDTSFTEEDGTIVERFWIELKG</sequence>
<dbReference type="RefSeq" id="WP_029334230.1">
    <property type="nucleotide sequence ID" value="NZ_UGGP01000001.1"/>
</dbReference>
<evidence type="ECO:0000313" key="3">
    <source>
        <dbReference type="Proteomes" id="UP000254060"/>
    </source>
</evidence>
<dbReference type="Gene3D" id="3.40.630.30">
    <property type="match status" value="1"/>
</dbReference>
<dbReference type="Pfam" id="PF13302">
    <property type="entry name" value="Acetyltransf_3"/>
    <property type="match status" value="1"/>
</dbReference>
<feature type="domain" description="N-acetyltransferase" evidence="1">
    <location>
        <begin position="32"/>
        <end position="169"/>
    </location>
</feature>
<dbReference type="PANTHER" id="PTHR39173">
    <property type="entry name" value="ACETYLTRANSFERASE"/>
    <property type="match status" value="1"/>
</dbReference>
<dbReference type="PROSITE" id="PS51186">
    <property type="entry name" value="GNAT"/>
    <property type="match status" value="1"/>
</dbReference>
<gene>
    <name evidence="2" type="ORF">NCTC13163_00425</name>
</gene>